<feature type="transmembrane region" description="Helical" evidence="2">
    <location>
        <begin position="126"/>
        <end position="145"/>
    </location>
</feature>
<evidence type="ECO:0000256" key="1">
    <source>
        <dbReference type="SAM" id="MobiDB-lite"/>
    </source>
</evidence>
<keyword evidence="2" id="KW-1133">Transmembrane helix</keyword>
<feature type="transmembrane region" description="Helical" evidence="2">
    <location>
        <begin position="225"/>
        <end position="251"/>
    </location>
</feature>
<feature type="region of interest" description="Disordered" evidence="1">
    <location>
        <begin position="523"/>
        <end position="552"/>
    </location>
</feature>
<accession>A0A8J3RVH8</accession>
<feature type="transmembrane region" description="Helical" evidence="2">
    <location>
        <begin position="443"/>
        <end position="463"/>
    </location>
</feature>
<gene>
    <name evidence="3" type="ORF">Plo01_78590</name>
</gene>
<keyword evidence="2" id="KW-0472">Membrane</keyword>
<feature type="transmembrane region" description="Helical" evidence="2">
    <location>
        <begin position="495"/>
        <end position="513"/>
    </location>
</feature>
<proteinExistence type="predicted"/>
<dbReference type="EMBL" id="BOOH01000077">
    <property type="protein sequence ID" value="GIH81430.1"/>
    <property type="molecule type" value="Genomic_DNA"/>
</dbReference>
<keyword evidence="4" id="KW-1185">Reference proteome</keyword>
<feature type="transmembrane region" description="Helical" evidence="2">
    <location>
        <begin position="20"/>
        <end position="42"/>
    </location>
</feature>
<protein>
    <submittedName>
        <fullName evidence="3">Uncharacterized protein</fullName>
    </submittedName>
</protein>
<dbReference type="Proteomes" id="UP000616724">
    <property type="component" value="Unassembled WGS sequence"/>
</dbReference>
<feature type="transmembrane region" description="Helical" evidence="2">
    <location>
        <begin position="386"/>
        <end position="406"/>
    </location>
</feature>
<organism evidence="3 4">
    <name type="scientific">Planobispora longispora</name>
    <dbReference type="NCBI Taxonomy" id="28887"/>
    <lineage>
        <taxon>Bacteria</taxon>
        <taxon>Bacillati</taxon>
        <taxon>Actinomycetota</taxon>
        <taxon>Actinomycetes</taxon>
        <taxon>Streptosporangiales</taxon>
        <taxon>Streptosporangiaceae</taxon>
        <taxon>Planobispora</taxon>
    </lineage>
</organism>
<feature type="transmembrane region" description="Helical" evidence="2">
    <location>
        <begin position="182"/>
        <end position="205"/>
    </location>
</feature>
<feature type="transmembrane region" description="Helical" evidence="2">
    <location>
        <begin position="412"/>
        <end position="431"/>
    </location>
</feature>
<evidence type="ECO:0000313" key="4">
    <source>
        <dbReference type="Proteomes" id="UP000616724"/>
    </source>
</evidence>
<dbReference type="AlphaFoldDB" id="A0A8J3RVH8"/>
<name>A0A8J3RVH8_9ACTN</name>
<feature type="transmembrane region" description="Helical" evidence="2">
    <location>
        <begin position="263"/>
        <end position="280"/>
    </location>
</feature>
<dbReference type="RefSeq" id="WP_203895821.1">
    <property type="nucleotide sequence ID" value="NZ_BOOH01000077.1"/>
</dbReference>
<keyword evidence="2" id="KW-0812">Transmembrane</keyword>
<sequence>MTGDRPPRTPATDAPAAGPAAVGPAAMGLVAVVATAAALLGIGVRARFGGHVAVDEPQYLLTALSIFEDFDLDITDELDERRWAPWAGTAALPVQTEVLADGTQISPHDPLLPIVLAVPMGLGGWVAAKAAMALMAGALAALTLWTAVRRFAVPRRLATGGVILASASAPLAVYGQQVYPELPAALAAVAAVAVLTGPAFTSVGAASRKDGAGSPSPGRVRRDVAVFGLVITALPWLSVKYAPVAAVLALLGLWRLRAGRRALAALAGGFAVMGAAYLAVHRLVWGGWTVYASGDHFQASGEFGVMGFDPDFAGRAVRLVGLMADRGYGLAAWQPAWLLLLPAVGHGLRLLLSRRPPGRPRDLPGALPSVSPAALPPALPAAFRGAVLLLPLAAGWLTATFVALTMNGYWWPGRQTVVVLPLALLLILAFLRDRPRWLHRTGLALGVAGLVTYAWLLIDGYAVRITWVSGFERVGSPLHQGLRPLLPDYRAGWDGFWPLHLTWALVSLLLIVYGTPYLTKGRSHEVDPDPADHGDPGPGRRADLRPDGLRRR</sequence>
<evidence type="ECO:0000256" key="2">
    <source>
        <dbReference type="SAM" id="Phobius"/>
    </source>
</evidence>
<comment type="caution">
    <text evidence="3">The sequence shown here is derived from an EMBL/GenBank/DDBJ whole genome shotgun (WGS) entry which is preliminary data.</text>
</comment>
<evidence type="ECO:0000313" key="3">
    <source>
        <dbReference type="EMBL" id="GIH81430.1"/>
    </source>
</evidence>
<reference evidence="3 4" key="1">
    <citation type="submission" date="2021-01" db="EMBL/GenBank/DDBJ databases">
        <title>Whole genome shotgun sequence of Planobispora longispora NBRC 13918.</title>
        <authorList>
            <person name="Komaki H."/>
            <person name="Tamura T."/>
        </authorList>
    </citation>
    <scope>NUCLEOTIDE SEQUENCE [LARGE SCALE GENOMIC DNA]</scope>
    <source>
        <strain evidence="3 4">NBRC 13918</strain>
    </source>
</reference>
<feature type="transmembrane region" description="Helical" evidence="2">
    <location>
        <begin position="157"/>
        <end position="175"/>
    </location>
</feature>
<feature type="transmembrane region" description="Helical" evidence="2">
    <location>
        <begin position="332"/>
        <end position="352"/>
    </location>
</feature>